<gene>
    <name evidence="1" type="ORF">GJ744_009158</name>
</gene>
<comment type="caution">
    <text evidence="1">The sequence shown here is derived from an EMBL/GenBank/DDBJ whole genome shotgun (WGS) entry which is preliminary data.</text>
</comment>
<evidence type="ECO:0000313" key="1">
    <source>
        <dbReference type="EMBL" id="KAF7508609.1"/>
    </source>
</evidence>
<organism evidence="1 2">
    <name type="scientific">Endocarpon pusillum</name>
    <dbReference type="NCBI Taxonomy" id="364733"/>
    <lineage>
        <taxon>Eukaryota</taxon>
        <taxon>Fungi</taxon>
        <taxon>Dikarya</taxon>
        <taxon>Ascomycota</taxon>
        <taxon>Pezizomycotina</taxon>
        <taxon>Eurotiomycetes</taxon>
        <taxon>Chaetothyriomycetidae</taxon>
        <taxon>Verrucariales</taxon>
        <taxon>Verrucariaceae</taxon>
        <taxon>Endocarpon</taxon>
    </lineage>
</organism>
<dbReference type="AlphaFoldDB" id="A0A8H7AJL0"/>
<dbReference type="Proteomes" id="UP000606974">
    <property type="component" value="Unassembled WGS sequence"/>
</dbReference>
<accession>A0A8H7AJL0</accession>
<keyword evidence="2" id="KW-1185">Reference proteome</keyword>
<evidence type="ECO:0000313" key="2">
    <source>
        <dbReference type="Proteomes" id="UP000606974"/>
    </source>
</evidence>
<name>A0A8H7AJL0_9EURO</name>
<dbReference type="EMBL" id="JAACFV010000052">
    <property type="protein sequence ID" value="KAF7508609.1"/>
    <property type="molecule type" value="Genomic_DNA"/>
</dbReference>
<proteinExistence type="predicted"/>
<sequence length="53" mass="5775">MFLSISGAGADPELERFHADYRVTYSQAAASVGTVRGHLQPRVPVRLPLPILI</sequence>
<reference evidence="1" key="1">
    <citation type="submission" date="2020-02" db="EMBL/GenBank/DDBJ databases">
        <authorList>
            <person name="Palmer J.M."/>
        </authorList>
    </citation>
    <scope>NUCLEOTIDE SEQUENCE</scope>
    <source>
        <strain evidence="1">EPUS1.4</strain>
        <tissue evidence="1">Thallus</tissue>
    </source>
</reference>
<protein>
    <submittedName>
        <fullName evidence="1">Uncharacterized protein</fullName>
    </submittedName>
</protein>